<feature type="domain" description="Aldehyde dehydrogenase" evidence="3">
    <location>
        <begin position="40"/>
        <end position="501"/>
    </location>
</feature>
<reference evidence="5" key="1">
    <citation type="submission" date="2016-10" db="EMBL/GenBank/DDBJ databases">
        <authorList>
            <person name="Varghese N."/>
            <person name="Submissions S."/>
        </authorList>
    </citation>
    <scope>NUCLEOTIDE SEQUENCE [LARGE SCALE GENOMIC DNA]</scope>
    <source>
        <strain evidence="5">DSM 26894</strain>
    </source>
</reference>
<dbReference type="InterPro" id="IPR016161">
    <property type="entry name" value="Ald_DH/histidinol_DH"/>
</dbReference>
<evidence type="ECO:0000313" key="5">
    <source>
        <dbReference type="Proteomes" id="UP000199392"/>
    </source>
</evidence>
<gene>
    <name evidence="4" type="ORF">SAMN04488050_11165</name>
</gene>
<dbReference type="STRING" id="311180.SAMN04488050_11165"/>
<evidence type="ECO:0000313" key="4">
    <source>
        <dbReference type="EMBL" id="SFT12919.1"/>
    </source>
</evidence>
<dbReference type="AlphaFoldDB" id="A0A1I6VGV4"/>
<dbReference type="InterPro" id="IPR016160">
    <property type="entry name" value="Ald_DH_CS_CYS"/>
</dbReference>
<dbReference type="Gene3D" id="3.40.309.10">
    <property type="entry name" value="Aldehyde Dehydrogenase, Chain A, domain 2"/>
    <property type="match status" value="1"/>
</dbReference>
<dbReference type="OrthoDB" id="6882680at2"/>
<dbReference type="PANTHER" id="PTHR43353">
    <property type="entry name" value="SUCCINATE-SEMIALDEHYDE DEHYDROGENASE, MITOCHONDRIAL"/>
    <property type="match status" value="1"/>
</dbReference>
<evidence type="ECO:0000256" key="1">
    <source>
        <dbReference type="ARBA" id="ARBA00009986"/>
    </source>
</evidence>
<keyword evidence="2" id="KW-0560">Oxidoreductase</keyword>
<dbReference type="RefSeq" id="WP_092428131.1">
    <property type="nucleotide sequence ID" value="NZ_FNCL01000011.1"/>
</dbReference>
<dbReference type="InterPro" id="IPR016163">
    <property type="entry name" value="Ald_DH_C"/>
</dbReference>
<name>A0A1I6VGV4_9RHOB</name>
<dbReference type="InterPro" id="IPR016162">
    <property type="entry name" value="Ald_DH_N"/>
</dbReference>
<dbReference type="PROSITE" id="PS00070">
    <property type="entry name" value="ALDEHYDE_DEHYDR_CYS"/>
    <property type="match status" value="1"/>
</dbReference>
<comment type="similarity">
    <text evidence="1">Belongs to the aldehyde dehydrogenase family.</text>
</comment>
<accession>A0A1I6VGV4</accession>
<dbReference type="Gene3D" id="3.40.605.10">
    <property type="entry name" value="Aldehyde Dehydrogenase, Chain A, domain 1"/>
    <property type="match status" value="1"/>
</dbReference>
<dbReference type="Pfam" id="PF00171">
    <property type="entry name" value="Aldedh"/>
    <property type="match status" value="1"/>
</dbReference>
<dbReference type="EMBL" id="FOZW01000011">
    <property type="protein sequence ID" value="SFT12919.1"/>
    <property type="molecule type" value="Genomic_DNA"/>
</dbReference>
<dbReference type="InterPro" id="IPR050740">
    <property type="entry name" value="Aldehyde_DH_Superfamily"/>
</dbReference>
<protein>
    <submittedName>
        <fullName evidence="4">Succinate-semialdehyde dehydrogenase / glutarate-semialdehyde dehydrogenase</fullName>
    </submittedName>
</protein>
<dbReference type="GO" id="GO:0016620">
    <property type="term" value="F:oxidoreductase activity, acting on the aldehyde or oxo group of donors, NAD or NADP as acceptor"/>
    <property type="evidence" value="ECO:0007669"/>
    <property type="project" value="InterPro"/>
</dbReference>
<dbReference type="SUPFAM" id="SSF53720">
    <property type="entry name" value="ALDH-like"/>
    <property type="match status" value="1"/>
</dbReference>
<organism evidence="4 5">
    <name type="scientific">Alloyangia pacifica</name>
    <dbReference type="NCBI Taxonomy" id="311180"/>
    <lineage>
        <taxon>Bacteria</taxon>
        <taxon>Pseudomonadati</taxon>
        <taxon>Pseudomonadota</taxon>
        <taxon>Alphaproteobacteria</taxon>
        <taxon>Rhodobacterales</taxon>
        <taxon>Roseobacteraceae</taxon>
        <taxon>Alloyangia</taxon>
    </lineage>
</organism>
<proteinExistence type="inferred from homology"/>
<evidence type="ECO:0000259" key="3">
    <source>
        <dbReference type="Pfam" id="PF00171"/>
    </source>
</evidence>
<keyword evidence="5" id="KW-1185">Reference proteome</keyword>
<sequence>MTYMFRTTQDGPNLRGIPITDSRPADGLVAFNTIGGQTVEGETGRYLEIVSPATGQPVGHVSMAGRGDVDRAVAAAEAALAPLAKMGTYARAALCQRIADLIVGAQDRLARLLSLEQGKPLGDARDEVASAALGFRNAAEQVKWITSDVLQVSDPNKRVFSMLQPKGVLGAITPWNFPLGLPCMYYLGPALATGTPVVWVPAPTTSLIAAAFMDVIADADLPEGALNLVMGEGPVVGDAVATHRKVHSIGFTGSSATGRTIASRAPGKHLMFELGGNGPTLVLDDADVEVAAAQVGAGCFANAGQICTATERVLVHRSVHDRFVEGVLKVAASRRMGDPFDPATNMGPLNNAAALEKMEQHMSDARKLGAEVLTGGGVAEGQATNLFYQPTVVTGLGVEALLNVEESFGPVAPILTFETMEEALSLAASSNYGLSAAVFTSTTKNAFAYAEALRAGIVNINEMSCYWEPCIPAGGAAGTDSGLGRTGGMHTIREMCDLKTITFDVRR</sequence>
<dbReference type="InterPro" id="IPR015590">
    <property type="entry name" value="Aldehyde_DH_dom"/>
</dbReference>
<dbReference type="PANTHER" id="PTHR43353:SF5">
    <property type="entry name" value="SUCCINATE-SEMIALDEHYDE DEHYDROGENASE, MITOCHONDRIAL"/>
    <property type="match status" value="1"/>
</dbReference>
<evidence type="ECO:0000256" key="2">
    <source>
        <dbReference type="ARBA" id="ARBA00023002"/>
    </source>
</evidence>
<dbReference type="Proteomes" id="UP000199392">
    <property type="component" value="Unassembled WGS sequence"/>
</dbReference>